<dbReference type="Pfam" id="PF26607">
    <property type="entry name" value="DUF8189"/>
    <property type="match status" value="1"/>
</dbReference>
<dbReference type="EMBL" id="CP141261">
    <property type="protein sequence ID" value="WRL64855.1"/>
    <property type="molecule type" value="Genomic_DNA"/>
</dbReference>
<dbReference type="RefSeq" id="WP_324276180.1">
    <property type="nucleotide sequence ID" value="NZ_CP141261.1"/>
</dbReference>
<dbReference type="Proteomes" id="UP001324287">
    <property type="component" value="Chromosome"/>
</dbReference>
<reference evidence="2 3" key="1">
    <citation type="submission" date="2023-12" db="EMBL/GenBank/DDBJ databases">
        <title>Blastococcus brunescens sp. nov., an actonobacterium isolated from sandstone collected in sahara desert.</title>
        <authorList>
            <person name="Gtari M."/>
            <person name="Ghodhbane F."/>
        </authorList>
    </citation>
    <scope>NUCLEOTIDE SEQUENCE [LARGE SCALE GENOMIC DNA]</scope>
    <source>
        <strain evidence="2 3">BMG 8361</strain>
    </source>
</reference>
<dbReference type="Gene3D" id="2.120.10.70">
    <property type="entry name" value="Fucose-specific lectin"/>
    <property type="match status" value="1"/>
</dbReference>
<gene>
    <name evidence="2" type="ORF">U6N30_03685</name>
</gene>
<feature type="domain" description="PLL-like beta propeller" evidence="1">
    <location>
        <begin position="5"/>
        <end position="245"/>
    </location>
</feature>
<evidence type="ECO:0000259" key="1">
    <source>
        <dbReference type="Pfam" id="PF26607"/>
    </source>
</evidence>
<keyword evidence="3" id="KW-1185">Reference proteome</keyword>
<evidence type="ECO:0000313" key="2">
    <source>
        <dbReference type="EMBL" id="WRL64855.1"/>
    </source>
</evidence>
<protein>
    <recommendedName>
        <fullName evidence="1">PLL-like beta propeller domain-containing protein</fullName>
    </recommendedName>
</protein>
<accession>A0ABZ1B747</accession>
<sequence length="251" mass="25594">MSTAQGTAFGPFQRIPGRMLKAPAAVTGNGSRIDLFVVGADRALWHTVTTVDGSGRPTGFAPWQSLGGVLTSSPAAASSTSGRLIVSGRGADGAIWSRTWDGGGWQQWRSAGGLSVSAPAVDVVGADTYRMLVVGTDGGVWSQQVAAATGVPTSAWGALGEATTVAPATSATAWWARDIRAVGYATGSGVRQRWADGRLVPLGGAVTSALGLVEFGPSTTWTFARGTDNALWVNVFTGTGGTWRKIGGVVA</sequence>
<organism evidence="2 3">
    <name type="scientific">Blastococcus brunescens</name>
    <dbReference type="NCBI Taxonomy" id="1564165"/>
    <lineage>
        <taxon>Bacteria</taxon>
        <taxon>Bacillati</taxon>
        <taxon>Actinomycetota</taxon>
        <taxon>Actinomycetes</taxon>
        <taxon>Geodermatophilales</taxon>
        <taxon>Geodermatophilaceae</taxon>
        <taxon>Blastococcus</taxon>
    </lineage>
</organism>
<dbReference type="InterPro" id="IPR058502">
    <property type="entry name" value="PLL-like_beta-prop"/>
</dbReference>
<name>A0ABZ1B747_9ACTN</name>
<evidence type="ECO:0000313" key="3">
    <source>
        <dbReference type="Proteomes" id="UP001324287"/>
    </source>
</evidence>
<proteinExistence type="predicted"/>
<dbReference type="SUPFAM" id="SSF89372">
    <property type="entry name" value="Fucose-specific lectin"/>
    <property type="match status" value="1"/>
</dbReference>